<keyword evidence="3 6" id="KW-0812">Transmembrane</keyword>
<keyword evidence="5 6" id="KW-0472">Membrane</keyword>
<dbReference type="RefSeq" id="WP_110390845.1">
    <property type="nucleotide sequence ID" value="NZ_CALCOA010000286.1"/>
</dbReference>
<evidence type="ECO:0000259" key="7">
    <source>
        <dbReference type="Pfam" id="PF00892"/>
    </source>
</evidence>
<dbReference type="InterPro" id="IPR000620">
    <property type="entry name" value="EamA_dom"/>
</dbReference>
<evidence type="ECO:0000256" key="4">
    <source>
        <dbReference type="ARBA" id="ARBA00022989"/>
    </source>
</evidence>
<dbReference type="GO" id="GO:0005886">
    <property type="term" value="C:plasma membrane"/>
    <property type="evidence" value="ECO:0007669"/>
    <property type="project" value="UniProtKB-SubCell"/>
</dbReference>
<evidence type="ECO:0000313" key="8">
    <source>
        <dbReference type="EMBL" id="PXX78724.1"/>
    </source>
</evidence>
<dbReference type="InterPro" id="IPR037185">
    <property type="entry name" value="EmrE-like"/>
</dbReference>
<evidence type="ECO:0000256" key="6">
    <source>
        <dbReference type="SAM" id="Phobius"/>
    </source>
</evidence>
<keyword evidence="9" id="KW-1185">Reference proteome</keyword>
<keyword evidence="2" id="KW-1003">Cell membrane</keyword>
<comment type="subcellular location">
    <subcellularLocation>
        <location evidence="1">Cell membrane</location>
        <topology evidence="1">Multi-pass membrane protein</topology>
    </subcellularLocation>
</comment>
<keyword evidence="4 6" id="KW-1133">Transmembrane helix</keyword>
<evidence type="ECO:0000256" key="2">
    <source>
        <dbReference type="ARBA" id="ARBA00022475"/>
    </source>
</evidence>
<comment type="caution">
    <text evidence="8">The sequence shown here is derived from an EMBL/GenBank/DDBJ whole genome shotgun (WGS) entry which is preliminary data.</text>
</comment>
<protein>
    <submittedName>
        <fullName evidence="8">EamA-like transporter family protein</fullName>
    </submittedName>
</protein>
<dbReference type="Pfam" id="PF00892">
    <property type="entry name" value="EamA"/>
    <property type="match status" value="2"/>
</dbReference>
<feature type="transmembrane region" description="Helical" evidence="6">
    <location>
        <begin position="80"/>
        <end position="106"/>
    </location>
</feature>
<dbReference type="InterPro" id="IPR051258">
    <property type="entry name" value="Diverse_Substrate_Transporter"/>
</dbReference>
<evidence type="ECO:0000256" key="5">
    <source>
        <dbReference type="ARBA" id="ARBA00023136"/>
    </source>
</evidence>
<proteinExistence type="predicted"/>
<accession>A0A318KL06</accession>
<sequence length="308" mass="32734">MSAASIRLPRLGGFSIGKGVVLAVLSAAGFSAKAIFVKLAYAYSVDAVTLLLLRMVFALPFFMLMAGMGARGAAPMPRRAWALVLPLGFMGYYLSSVCDFIGLQYVSSTLERLVLFLYPTFVLLFSALLFRRRVAGREWLALSLCYLGAGLAVTHDWQALGAGSNVLLGVSWVLASALSYSLYLIGVGELVKQAGALRLSAWLCMVATLAVMVHFALTHPLSAALNLPWPVYAYGLAMALLSTVLPVVLMNEAMRQIGANQVALVSTLGPVMTLLLGWLVLSESMSLLQLAGAALVVGGVASVSLRKK</sequence>
<reference evidence="8 9" key="1">
    <citation type="submission" date="2018-05" db="EMBL/GenBank/DDBJ databases">
        <title>Genomic Encyclopedia of Type Strains, Phase IV (KMG-IV): sequencing the most valuable type-strain genomes for metagenomic binning, comparative biology and taxonomic classification.</title>
        <authorList>
            <person name="Goeker M."/>
        </authorList>
    </citation>
    <scope>NUCLEOTIDE SEQUENCE [LARGE SCALE GENOMIC DNA]</scope>
    <source>
        <strain evidence="8 9">DSM 29661</strain>
    </source>
</reference>
<feature type="transmembrane region" description="Helical" evidence="6">
    <location>
        <begin position="262"/>
        <end position="281"/>
    </location>
</feature>
<evidence type="ECO:0000256" key="3">
    <source>
        <dbReference type="ARBA" id="ARBA00022692"/>
    </source>
</evidence>
<name>A0A318KL06_9NEIS</name>
<feature type="domain" description="EamA" evidence="7">
    <location>
        <begin position="168"/>
        <end position="304"/>
    </location>
</feature>
<dbReference type="EMBL" id="QJKI01000010">
    <property type="protein sequence ID" value="PXX78724.1"/>
    <property type="molecule type" value="Genomic_DNA"/>
</dbReference>
<gene>
    <name evidence="8" type="ORF">DFR34_11046</name>
</gene>
<dbReference type="AlphaFoldDB" id="A0A318KL06"/>
<dbReference type="OrthoDB" id="9813617at2"/>
<evidence type="ECO:0000256" key="1">
    <source>
        <dbReference type="ARBA" id="ARBA00004651"/>
    </source>
</evidence>
<feature type="transmembrane region" description="Helical" evidence="6">
    <location>
        <begin position="166"/>
        <end position="187"/>
    </location>
</feature>
<feature type="transmembrane region" description="Helical" evidence="6">
    <location>
        <begin position="20"/>
        <end position="41"/>
    </location>
</feature>
<feature type="domain" description="EamA" evidence="7">
    <location>
        <begin position="18"/>
        <end position="153"/>
    </location>
</feature>
<dbReference type="SUPFAM" id="SSF103481">
    <property type="entry name" value="Multidrug resistance efflux transporter EmrE"/>
    <property type="match status" value="2"/>
</dbReference>
<feature type="transmembrane region" description="Helical" evidence="6">
    <location>
        <begin position="287"/>
        <end position="305"/>
    </location>
</feature>
<dbReference type="Proteomes" id="UP000247555">
    <property type="component" value="Unassembled WGS sequence"/>
</dbReference>
<dbReference type="Gene3D" id="1.10.3730.20">
    <property type="match status" value="1"/>
</dbReference>
<dbReference type="PANTHER" id="PTHR42920:SF5">
    <property type="entry name" value="EAMA DOMAIN-CONTAINING PROTEIN"/>
    <property type="match status" value="1"/>
</dbReference>
<feature type="transmembrane region" description="Helical" evidence="6">
    <location>
        <begin position="229"/>
        <end position="250"/>
    </location>
</feature>
<dbReference type="PANTHER" id="PTHR42920">
    <property type="entry name" value="OS03G0707200 PROTEIN-RELATED"/>
    <property type="match status" value="1"/>
</dbReference>
<feature type="transmembrane region" description="Helical" evidence="6">
    <location>
        <begin position="47"/>
        <end position="68"/>
    </location>
</feature>
<organism evidence="8 9">
    <name type="scientific">Rivihabitans pingtungensis</name>
    <dbReference type="NCBI Taxonomy" id="1054498"/>
    <lineage>
        <taxon>Bacteria</taxon>
        <taxon>Pseudomonadati</taxon>
        <taxon>Pseudomonadota</taxon>
        <taxon>Betaproteobacteria</taxon>
        <taxon>Neisseriales</taxon>
        <taxon>Aquaspirillaceae</taxon>
        <taxon>Rivihabitans</taxon>
    </lineage>
</organism>
<feature type="transmembrane region" description="Helical" evidence="6">
    <location>
        <begin position="112"/>
        <end position="130"/>
    </location>
</feature>
<evidence type="ECO:0000313" key="9">
    <source>
        <dbReference type="Proteomes" id="UP000247555"/>
    </source>
</evidence>
<feature type="transmembrane region" description="Helical" evidence="6">
    <location>
        <begin position="199"/>
        <end position="217"/>
    </location>
</feature>
<feature type="transmembrane region" description="Helical" evidence="6">
    <location>
        <begin position="139"/>
        <end position="160"/>
    </location>
</feature>